<keyword evidence="2" id="KW-1185">Reference proteome</keyword>
<dbReference type="Proteomes" id="UP001458880">
    <property type="component" value="Unassembled WGS sequence"/>
</dbReference>
<proteinExistence type="predicted"/>
<accession>A0AAW1MZI3</accession>
<dbReference type="AlphaFoldDB" id="A0AAW1MZI3"/>
<comment type="caution">
    <text evidence="1">The sequence shown here is derived from an EMBL/GenBank/DDBJ whole genome shotgun (WGS) entry which is preliminary data.</text>
</comment>
<gene>
    <name evidence="1" type="ORF">QE152_g3732</name>
</gene>
<protein>
    <submittedName>
        <fullName evidence="1">Uncharacterized protein</fullName>
    </submittedName>
</protein>
<evidence type="ECO:0000313" key="2">
    <source>
        <dbReference type="Proteomes" id="UP001458880"/>
    </source>
</evidence>
<name>A0AAW1MZI3_POPJA</name>
<evidence type="ECO:0000313" key="1">
    <source>
        <dbReference type="EMBL" id="KAK9753023.1"/>
    </source>
</evidence>
<sequence>MDQNGVNNIRKLYEIMTKLEQKVATHESEEIKLVAMGNIDIEYVRKCTECIFRKTNKICGIVMPRDKMSKAQGAKTNKICGIVMPRDKMSKAQGAKPQLEKVIIKSGGRQYADILKTVKSSVNIDKAGWKR</sequence>
<dbReference type="EMBL" id="JASPKY010000016">
    <property type="protein sequence ID" value="KAK9753023.1"/>
    <property type="molecule type" value="Genomic_DNA"/>
</dbReference>
<organism evidence="1 2">
    <name type="scientific">Popillia japonica</name>
    <name type="common">Japanese beetle</name>
    <dbReference type="NCBI Taxonomy" id="7064"/>
    <lineage>
        <taxon>Eukaryota</taxon>
        <taxon>Metazoa</taxon>
        <taxon>Ecdysozoa</taxon>
        <taxon>Arthropoda</taxon>
        <taxon>Hexapoda</taxon>
        <taxon>Insecta</taxon>
        <taxon>Pterygota</taxon>
        <taxon>Neoptera</taxon>
        <taxon>Endopterygota</taxon>
        <taxon>Coleoptera</taxon>
        <taxon>Polyphaga</taxon>
        <taxon>Scarabaeiformia</taxon>
        <taxon>Scarabaeidae</taxon>
        <taxon>Rutelinae</taxon>
        <taxon>Popillia</taxon>
    </lineage>
</organism>
<reference evidence="1 2" key="1">
    <citation type="journal article" date="2024" name="BMC Genomics">
        <title>De novo assembly and annotation of Popillia japonica's genome with initial clues to its potential as an invasive pest.</title>
        <authorList>
            <person name="Cucini C."/>
            <person name="Boschi S."/>
            <person name="Funari R."/>
            <person name="Cardaioli E."/>
            <person name="Iannotti N."/>
            <person name="Marturano G."/>
            <person name="Paoli F."/>
            <person name="Bruttini M."/>
            <person name="Carapelli A."/>
            <person name="Frati F."/>
            <person name="Nardi F."/>
        </authorList>
    </citation>
    <scope>NUCLEOTIDE SEQUENCE [LARGE SCALE GENOMIC DNA]</scope>
    <source>
        <strain evidence="1">DMR45628</strain>
    </source>
</reference>